<accession>A0A0A9AMZ9</accession>
<organism evidence="1">
    <name type="scientific">Arundo donax</name>
    <name type="common">Giant reed</name>
    <name type="synonym">Donax arundinaceus</name>
    <dbReference type="NCBI Taxonomy" id="35708"/>
    <lineage>
        <taxon>Eukaryota</taxon>
        <taxon>Viridiplantae</taxon>
        <taxon>Streptophyta</taxon>
        <taxon>Embryophyta</taxon>
        <taxon>Tracheophyta</taxon>
        <taxon>Spermatophyta</taxon>
        <taxon>Magnoliopsida</taxon>
        <taxon>Liliopsida</taxon>
        <taxon>Poales</taxon>
        <taxon>Poaceae</taxon>
        <taxon>PACMAD clade</taxon>
        <taxon>Arundinoideae</taxon>
        <taxon>Arundineae</taxon>
        <taxon>Arundo</taxon>
    </lineage>
</organism>
<dbReference type="EMBL" id="GBRH01245384">
    <property type="protein sequence ID" value="JAD52511.1"/>
    <property type="molecule type" value="Transcribed_RNA"/>
</dbReference>
<proteinExistence type="predicted"/>
<name>A0A0A9AMZ9_ARUDO</name>
<protein>
    <submittedName>
        <fullName evidence="1">Uncharacterized protein</fullName>
    </submittedName>
</protein>
<evidence type="ECO:0000313" key="1">
    <source>
        <dbReference type="EMBL" id="JAD52511.1"/>
    </source>
</evidence>
<reference evidence="1" key="2">
    <citation type="journal article" date="2015" name="Data Brief">
        <title>Shoot transcriptome of the giant reed, Arundo donax.</title>
        <authorList>
            <person name="Barrero R.A."/>
            <person name="Guerrero F.D."/>
            <person name="Moolhuijzen P."/>
            <person name="Goolsby J.A."/>
            <person name="Tidwell J."/>
            <person name="Bellgard S.E."/>
            <person name="Bellgard M.I."/>
        </authorList>
    </citation>
    <scope>NUCLEOTIDE SEQUENCE</scope>
    <source>
        <tissue evidence="1">Shoot tissue taken approximately 20 cm above the soil surface</tissue>
    </source>
</reference>
<sequence length="11" mass="1267">MRNKQAHGRVA</sequence>
<reference evidence="1" key="1">
    <citation type="submission" date="2014-09" db="EMBL/GenBank/DDBJ databases">
        <authorList>
            <person name="Magalhaes I.L.F."/>
            <person name="Oliveira U."/>
            <person name="Santos F.R."/>
            <person name="Vidigal T.H.D.A."/>
            <person name="Brescovit A.D."/>
            <person name="Santos A.J."/>
        </authorList>
    </citation>
    <scope>NUCLEOTIDE SEQUENCE</scope>
    <source>
        <tissue evidence="1">Shoot tissue taken approximately 20 cm above the soil surface</tissue>
    </source>
</reference>